<comment type="caution">
    <text evidence="2">The sequence shown here is derived from an EMBL/GenBank/DDBJ whole genome shotgun (WGS) entry which is preliminary data.</text>
</comment>
<feature type="region of interest" description="Disordered" evidence="1">
    <location>
        <begin position="209"/>
        <end position="232"/>
    </location>
</feature>
<protein>
    <submittedName>
        <fullName evidence="2">Uncharacterized protein</fullName>
    </submittedName>
</protein>
<feature type="region of interest" description="Disordered" evidence="1">
    <location>
        <begin position="172"/>
        <end position="191"/>
    </location>
</feature>
<proteinExistence type="predicted"/>
<evidence type="ECO:0000313" key="3">
    <source>
        <dbReference type="Proteomes" id="UP000326912"/>
    </source>
</evidence>
<sequence>MTTLTLASIEDGLQQPFAPHDVKYLPKSPKKKESGEWVCLALPYADKRAYEDRLNDLAFGFWSTPYNPPYAIGNKLVIPVTVTVCDIEHTDYGESFLSSLSRKGELHESENSATVAYSQGFRRACAQFRLGRYLYTLPKVWVPYDPTSRTIALTAEQTYQLTMRLYRKAGISLPDPQKNQPGQGHRPSRQLALPERATSHVALTSMNATAPELAPTSVDPIPSSPQVSESTSLAPQEAVAPVPMTSGPVAPSGGVSLTEHKVHWLEQQLKHNGERIQRICEQYSVSTFAELSDAQFEHLANRIFAAQKRAEQKKSGLAPSRRVATASMPDTVQQS</sequence>
<evidence type="ECO:0000313" key="2">
    <source>
        <dbReference type="EMBL" id="GER89695.1"/>
    </source>
</evidence>
<feature type="region of interest" description="Disordered" evidence="1">
    <location>
        <begin position="311"/>
        <end position="335"/>
    </location>
</feature>
<dbReference type="RefSeq" id="WP_151757552.1">
    <property type="nucleotide sequence ID" value="NZ_BKZW01000002.1"/>
</dbReference>
<gene>
    <name evidence="2" type="ORF">KDW_38570</name>
</gene>
<accession>A0A5J4KP98</accession>
<dbReference type="Proteomes" id="UP000326912">
    <property type="component" value="Unassembled WGS sequence"/>
</dbReference>
<keyword evidence="3" id="KW-1185">Reference proteome</keyword>
<dbReference type="AlphaFoldDB" id="A0A5J4KP98"/>
<evidence type="ECO:0000256" key="1">
    <source>
        <dbReference type="SAM" id="MobiDB-lite"/>
    </source>
</evidence>
<organism evidence="2 3">
    <name type="scientific">Dictyobacter vulcani</name>
    <dbReference type="NCBI Taxonomy" id="2607529"/>
    <lineage>
        <taxon>Bacteria</taxon>
        <taxon>Bacillati</taxon>
        <taxon>Chloroflexota</taxon>
        <taxon>Ktedonobacteria</taxon>
        <taxon>Ktedonobacterales</taxon>
        <taxon>Dictyobacteraceae</taxon>
        <taxon>Dictyobacter</taxon>
    </lineage>
</organism>
<name>A0A5J4KP98_9CHLR</name>
<dbReference type="EMBL" id="BKZW01000002">
    <property type="protein sequence ID" value="GER89695.1"/>
    <property type="molecule type" value="Genomic_DNA"/>
</dbReference>
<reference evidence="2 3" key="1">
    <citation type="submission" date="2019-10" db="EMBL/GenBank/DDBJ databases">
        <title>Dictyobacter vulcani sp. nov., within the class Ktedonobacteria, isolated from soil of volcanic Mt. Zao.</title>
        <authorList>
            <person name="Zheng Y."/>
            <person name="Wang C.M."/>
            <person name="Sakai Y."/>
            <person name="Abe K."/>
            <person name="Yokota A."/>
            <person name="Yabe S."/>
        </authorList>
    </citation>
    <scope>NUCLEOTIDE SEQUENCE [LARGE SCALE GENOMIC DNA]</scope>
    <source>
        <strain evidence="2 3">W12</strain>
    </source>
</reference>